<dbReference type="STRING" id="29730.A0A0D2P312"/>
<dbReference type="EMBL" id="CM001746">
    <property type="protein sequence ID" value="KJB40097.1"/>
    <property type="molecule type" value="Genomic_DNA"/>
</dbReference>
<evidence type="ECO:0000259" key="1">
    <source>
        <dbReference type="Pfam" id="PF23310"/>
    </source>
</evidence>
<organism evidence="2 3">
    <name type="scientific">Gossypium raimondii</name>
    <name type="common">Peruvian cotton</name>
    <name type="synonym">Gossypium klotzschianum subsp. raimondii</name>
    <dbReference type="NCBI Taxonomy" id="29730"/>
    <lineage>
        <taxon>Eukaryota</taxon>
        <taxon>Viridiplantae</taxon>
        <taxon>Streptophyta</taxon>
        <taxon>Embryophyta</taxon>
        <taxon>Tracheophyta</taxon>
        <taxon>Spermatophyta</taxon>
        <taxon>Magnoliopsida</taxon>
        <taxon>eudicotyledons</taxon>
        <taxon>Gunneridae</taxon>
        <taxon>Pentapetalae</taxon>
        <taxon>rosids</taxon>
        <taxon>malvids</taxon>
        <taxon>Malvales</taxon>
        <taxon>Malvaceae</taxon>
        <taxon>Malvoideae</taxon>
        <taxon>Gossypium</taxon>
    </lineage>
</organism>
<feature type="domain" description="At2g35280-like TPR" evidence="1">
    <location>
        <begin position="125"/>
        <end position="225"/>
    </location>
</feature>
<evidence type="ECO:0000313" key="2">
    <source>
        <dbReference type="EMBL" id="KJB40097.1"/>
    </source>
</evidence>
<dbReference type="AlphaFoldDB" id="A0A0D2P312"/>
<sequence length="287" mass="32323">MLGSSKPSTPLPPFLFSLSIRKIRTRNQIKSFQEGYSKLMEKENEGNKISSFQGFLKLTKRVRKSKTNSFTTSIFSLPNELLITEVLARVAATSVCDFLNLILSCNAFHQTANDNYILGHVSLDKVPVIPWRSPKQAFFLEKCKETGHPEALYREGVVQYFSFAKEGEGLNCLNSAAKVGHVGAAYVLGVILLCIEEGGEGRRLLNYVKSKKGIGESRKKFKDVINRLWLNNFLEPKPNACPMQAQHRRKQRWPSDDDDDNDVSCEACGCHLQVIFVCNLLRGIVTY</sequence>
<accession>A0A0D2P312</accession>
<name>A0A0D2P312_GOSRA</name>
<dbReference type="OMA" id="FHQTAND"/>
<dbReference type="PANTHER" id="PTHR33784:SF48">
    <property type="entry name" value="FAMILY PROTEIN, PUTATIVE-RELATED"/>
    <property type="match status" value="1"/>
</dbReference>
<reference evidence="2 3" key="1">
    <citation type="journal article" date="2012" name="Nature">
        <title>Repeated polyploidization of Gossypium genomes and the evolution of spinnable cotton fibres.</title>
        <authorList>
            <person name="Paterson A.H."/>
            <person name="Wendel J.F."/>
            <person name="Gundlach H."/>
            <person name="Guo H."/>
            <person name="Jenkins J."/>
            <person name="Jin D."/>
            <person name="Llewellyn D."/>
            <person name="Showmaker K.C."/>
            <person name="Shu S."/>
            <person name="Udall J."/>
            <person name="Yoo M.J."/>
            <person name="Byers R."/>
            <person name="Chen W."/>
            <person name="Doron-Faigenboim A."/>
            <person name="Duke M.V."/>
            <person name="Gong L."/>
            <person name="Grimwood J."/>
            <person name="Grover C."/>
            <person name="Grupp K."/>
            <person name="Hu G."/>
            <person name="Lee T.H."/>
            <person name="Li J."/>
            <person name="Lin L."/>
            <person name="Liu T."/>
            <person name="Marler B.S."/>
            <person name="Page J.T."/>
            <person name="Roberts A.W."/>
            <person name="Romanel E."/>
            <person name="Sanders W.S."/>
            <person name="Szadkowski E."/>
            <person name="Tan X."/>
            <person name="Tang H."/>
            <person name="Xu C."/>
            <person name="Wang J."/>
            <person name="Wang Z."/>
            <person name="Zhang D."/>
            <person name="Zhang L."/>
            <person name="Ashrafi H."/>
            <person name="Bedon F."/>
            <person name="Bowers J.E."/>
            <person name="Brubaker C.L."/>
            <person name="Chee P.W."/>
            <person name="Das S."/>
            <person name="Gingle A.R."/>
            <person name="Haigler C.H."/>
            <person name="Harker D."/>
            <person name="Hoffmann L.V."/>
            <person name="Hovav R."/>
            <person name="Jones D.C."/>
            <person name="Lemke C."/>
            <person name="Mansoor S."/>
            <person name="ur Rahman M."/>
            <person name="Rainville L.N."/>
            <person name="Rambani A."/>
            <person name="Reddy U.K."/>
            <person name="Rong J.K."/>
            <person name="Saranga Y."/>
            <person name="Scheffler B.E."/>
            <person name="Scheffler J.A."/>
            <person name="Stelly D.M."/>
            <person name="Triplett B.A."/>
            <person name="Van Deynze A."/>
            <person name="Vaslin M.F."/>
            <person name="Waghmare V.N."/>
            <person name="Walford S.A."/>
            <person name="Wright R.J."/>
            <person name="Zaki E.A."/>
            <person name="Zhang T."/>
            <person name="Dennis E.S."/>
            <person name="Mayer K.F."/>
            <person name="Peterson D.G."/>
            <person name="Rokhsar D.S."/>
            <person name="Wang X."/>
            <person name="Schmutz J."/>
        </authorList>
    </citation>
    <scope>NUCLEOTIDE SEQUENCE [LARGE SCALE GENOMIC DNA]</scope>
</reference>
<protein>
    <recommendedName>
        <fullName evidence="1">At2g35280-like TPR domain-containing protein</fullName>
    </recommendedName>
</protein>
<dbReference type="Gramene" id="KJB40097">
    <property type="protein sequence ID" value="KJB40097"/>
    <property type="gene ID" value="B456_007G046700"/>
</dbReference>
<dbReference type="PANTHER" id="PTHR33784">
    <property type="entry name" value="OS05G0482100 PROTEIN"/>
    <property type="match status" value="1"/>
</dbReference>
<gene>
    <name evidence="2" type="ORF">B456_007G046700</name>
</gene>
<dbReference type="InterPro" id="IPR057136">
    <property type="entry name" value="At2g35280_TPR_dom"/>
</dbReference>
<dbReference type="InterPro" id="IPR040338">
    <property type="entry name" value="At1g67623-like"/>
</dbReference>
<dbReference type="Pfam" id="PF23310">
    <property type="entry name" value="TPR_27"/>
    <property type="match status" value="1"/>
</dbReference>
<dbReference type="Proteomes" id="UP000032304">
    <property type="component" value="Chromosome 7"/>
</dbReference>
<keyword evidence="3" id="KW-1185">Reference proteome</keyword>
<proteinExistence type="predicted"/>
<evidence type="ECO:0000313" key="3">
    <source>
        <dbReference type="Proteomes" id="UP000032304"/>
    </source>
</evidence>
<dbReference type="eggNOG" id="KOG0851">
    <property type="taxonomic scope" value="Eukaryota"/>
</dbReference>